<dbReference type="KEGG" id="mnt:21395496"/>
<dbReference type="eggNOG" id="KOG2273">
    <property type="taxonomic scope" value="Eukaryota"/>
</dbReference>
<evidence type="ECO:0000256" key="1">
    <source>
        <dbReference type="SAM" id="Coils"/>
    </source>
</evidence>
<evidence type="ECO:0000313" key="5">
    <source>
        <dbReference type="Proteomes" id="UP000030645"/>
    </source>
</evidence>
<feature type="compositionally biased region" description="Low complexity" evidence="2">
    <location>
        <begin position="34"/>
        <end position="47"/>
    </location>
</feature>
<dbReference type="PROSITE" id="PS50195">
    <property type="entry name" value="PX"/>
    <property type="match status" value="1"/>
</dbReference>
<evidence type="ECO:0000313" key="4">
    <source>
        <dbReference type="EMBL" id="EXB25846.1"/>
    </source>
</evidence>
<dbReference type="Proteomes" id="UP000030645">
    <property type="component" value="Unassembled WGS sequence"/>
</dbReference>
<sequence>MMKYENQDDGDAGLHESQDEMESLPLDEPSVVSGGATPTPGREPTGRTTFYTYLITMRTNIQGFGGSEFIVRRRFRDVVALSERLSETHRGFFVPVRPDKSVVESQMMQSEQFVEQRRAQVEKYLNKLAAHPVIRRSEELRAFLITRGRVLQLPKSVDVSPKQPSVVAAEGRTGGDLMRMFKELRQSVVNDWGRVKPLVVEEDKEFLERKEWLLEFEQQLSNLSQQAEALVKAQQDIGETMGELGLAFVKLTKFETDEAVFNSQRVRAADMKNVATAAVKSGRLYRELNSQTVKHLDKLHDYLGVMLAANTAFSDRSSALLTVQTLSTELTSLKSRIEKLEAASSKIFGGDRSRMRKIEELKETVRLTEDAKSSAVREYEGIKEHNRSELERLDKERHDDFMCMLRAFVLNQAGYAEKMANVWEKLTEETGEYAREGKSVNF</sequence>
<gene>
    <name evidence="4" type="ORF">L484_012272</name>
</gene>
<dbReference type="PANTHER" id="PTHR46757:SF2">
    <property type="entry name" value="OS05G0346100 PROTEIN"/>
    <property type="match status" value="1"/>
</dbReference>
<dbReference type="AlphaFoldDB" id="W9QLS4"/>
<reference evidence="5" key="1">
    <citation type="submission" date="2013-01" db="EMBL/GenBank/DDBJ databases">
        <title>Draft Genome Sequence of a Mulberry Tree, Morus notabilis C.K. Schneid.</title>
        <authorList>
            <person name="He N."/>
            <person name="Zhao S."/>
        </authorList>
    </citation>
    <scope>NUCLEOTIDE SEQUENCE</scope>
</reference>
<dbReference type="SUPFAM" id="SSF103657">
    <property type="entry name" value="BAR/IMD domain-like"/>
    <property type="match status" value="1"/>
</dbReference>
<dbReference type="Gene3D" id="3.30.1520.10">
    <property type="entry name" value="Phox-like domain"/>
    <property type="match status" value="1"/>
</dbReference>
<dbReference type="CDD" id="cd07596">
    <property type="entry name" value="BAR_SNX"/>
    <property type="match status" value="1"/>
</dbReference>
<dbReference type="Pfam" id="PF00787">
    <property type="entry name" value="PX"/>
    <property type="match status" value="1"/>
</dbReference>
<dbReference type="FunFam" id="1.20.1270.60:FF:000081">
    <property type="entry name" value="Sorting nexin 2B"/>
    <property type="match status" value="1"/>
</dbReference>
<feature type="domain" description="PX" evidence="3">
    <location>
        <begin position="31"/>
        <end position="151"/>
    </location>
</feature>
<dbReference type="Gene3D" id="1.20.1270.60">
    <property type="entry name" value="Arfaptin homology (AH) domain/BAR domain"/>
    <property type="match status" value="1"/>
</dbReference>
<dbReference type="InterPro" id="IPR044279">
    <property type="entry name" value="SNX2A/B"/>
</dbReference>
<dbReference type="GO" id="GO:0016020">
    <property type="term" value="C:membrane"/>
    <property type="evidence" value="ECO:0007669"/>
    <property type="project" value="UniProtKB-ARBA"/>
</dbReference>
<dbReference type="EMBL" id="KE343368">
    <property type="protein sequence ID" value="EXB25846.1"/>
    <property type="molecule type" value="Genomic_DNA"/>
</dbReference>
<name>W9QLS4_9ROSA</name>
<dbReference type="GO" id="GO:0005768">
    <property type="term" value="C:endosome"/>
    <property type="evidence" value="ECO:0007669"/>
    <property type="project" value="UniProtKB-ARBA"/>
</dbReference>
<keyword evidence="5" id="KW-1185">Reference proteome</keyword>
<dbReference type="InterPro" id="IPR036871">
    <property type="entry name" value="PX_dom_sf"/>
</dbReference>
<organism evidence="4 5">
    <name type="scientific">Morus notabilis</name>
    <dbReference type="NCBI Taxonomy" id="981085"/>
    <lineage>
        <taxon>Eukaryota</taxon>
        <taxon>Viridiplantae</taxon>
        <taxon>Streptophyta</taxon>
        <taxon>Embryophyta</taxon>
        <taxon>Tracheophyta</taxon>
        <taxon>Spermatophyta</taxon>
        <taxon>Magnoliopsida</taxon>
        <taxon>eudicotyledons</taxon>
        <taxon>Gunneridae</taxon>
        <taxon>Pentapetalae</taxon>
        <taxon>rosids</taxon>
        <taxon>fabids</taxon>
        <taxon>Rosales</taxon>
        <taxon>Moraceae</taxon>
        <taxon>Moreae</taxon>
        <taxon>Morus</taxon>
    </lineage>
</organism>
<dbReference type="SMART" id="SM00312">
    <property type="entry name" value="PX"/>
    <property type="match status" value="1"/>
</dbReference>
<dbReference type="InterPro" id="IPR027267">
    <property type="entry name" value="AH/BAR_dom_sf"/>
</dbReference>
<dbReference type="Pfam" id="PF09325">
    <property type="entry name" value="Vps5"/>
    <property type="match status" value="1"/>
</dbReference>
<feature type="region of interest" description="Disordered" evidence="2">
    <location>
        <begin position="1"/>
        <end position="47"/>
    </location>
</feature>
<dbReference type="OrthoDB" id="271164at2759"/>
<protein>
    <submittedName>
        <fullName evidence="4">Sorting nexin 2A</fullName>
    </submittedName>
</protein>
<evidence type="ECO:0000259" key="3">
    <source>
        <dbReference type="PROSITE" id="PS50195"/>
    </source>
</evidence>
<feature type="coiled-coil region" evidence="1">
    <location>
        <begin position="323"/>
        <end position="396"/>
    </location>
</feature>
<accession>W9QLS4</accession>
<dbReference type="InterPro" id="IPR015404">
    <property type="entry name" value="Vps5_C"/>
</dbReference>
<evidence type="ECO:0000256" key="2">
    <source>
        <dbReference type="SAM" id="MobiDB-lite"/>
    </source>
</evidence>
<dbReference type="PANTHER" id="PTHR46757">
    <property type="entry name" value="SORTING NEXIN-RELATED"/>
    <property type="match status" value="1"/>
</dbReference>
<dbReference type="GO" id="GO:0035091">
    <property type="term" value="F:phosphatidylinositol binding"/>
    <property type="evidence" value="ECO:0007669"/>
    <property type="project" value="InterPro"/>
</dbReference>
<keyword evidence="1" id="KW-0175">Coiled coil</keyword>
<dbReference type="STRING" id="981085.W9QLS4"/>
<dbReference type="InterPro" id="IPR001683">
    <property type="entry name" value="PX_dom"/>
</dbReference>
<proteinExistence type="predicted"/>
<dbReference type="SUPFAM" id="SSF64268">
    <property type="entry name" value="PX domain"/>
    <property type="match status" value="1"/>
</dbReference>